<evidence type="ECO:0000313" key="2">
    <source>
        <dbReference type="Proteomes" id="UP001198190"/>
    </source>
</evidence>
<protein>
    <submittedName>
        <fullName evidence="1">Uncharacterized protein</fullName>
    </submittedName>
</protein>
<dbReference type="RefSeq" id="WP_227153058.1">
    <property type="nucleotide sequence ID" value="NZ_JAJCGD010000023.1"/>
</dbReference>
<gene>
    <name evidence="1" type="ORF">LIY65_08405</name>
</gene>
<organism evidence="1 2">
    <name type="scientific">Megamonas funiformis</name>
    <dbReference type="NCBI Taxonomy" id="437897"/>
    <lineage>
        <taxon>Bacteria</taxon>
        <taxon>Bacillati</taxon>
        <taxon>Bacillota</taxon>
        <taxon>Negativicutes</taxon>
        <taxon>Selenomonadales</taxon>
        <taxon>Selenomonadaceae</taxon>
        <taxon>Megamonas</taxon>
    </lineage>
</organism>
<sequence>MFTEMKKILILTTIIINFNGIAHAGIPGITEPFDPPNYYSPENVSIPDSAPSPFTLTDLANNGYLVHDVKSTKKDIISSIKTYTEYLNVAKNYLLDLTDLIHAEDNNFSNILKQEKDSIIHSSNFNDDANIDKIDDYLYNLTTSNYKDNYINLNDKYIYLDNIYKTAYSLSRNELSSLEERQKNLDYTINKLTTISSTMQGQEALSLLDTLKQLELLKQQQLINNLTTINVAKIRDNKDDNFRLKRENLRFFNLNFEDPYNPSDYYKKHYTKTPGKGFADFE</sequence>
<evidence type="ECO:0000313" key="1">
    <source>
        <dbReference type="EMBL" id="MCB6828716.1"/>
    </source>
</evidence>
<accession>A0AAW4U6J8</accession>
<comment type="caution">
    <text evidence="1">The sequence shown here is derived from an EMBL/GenBank/DDBJ whole genome shotgun (WGS) entry which is preliminary data.</text>
</comment>
<proteinExistence type="predicted"/>
<name>A0AAW4U6J8_9FIRM</name>
<dbReference type="Proteomes" id="UP001198190">
    <property type="component" value="Unassembled WGS sequence"/>
</dbReference>
<dbReference type="EMBL" id="JAJCGD010000023">
    <property type="protein sequence ID" value="MCB6828716.1"/>
    <property type="molecule type" value="Genomic_DNA"/>
</dbReference>
<dbReference type="AlphaFoldDB" id="A0AAW4U6J8"/>
<reference evidence="1" key="1">
    <citation type="submission" date="2021-10" db="EMBL/GenBank/DDBJ databases">
        <title>Collection of gut derived symbiotic bacterial strains cultured from healthy donors.</title>
        <authorList>
            <person name="Lin H."/>
            <person name="Littmann E."/>
            <person name="Claire K."/>
            <person name="Pamer E."/>
        </authorList>
    </citation>
    <scope>NUCLEOTIDE SEQUENCE</scope>
    <source>
        <strain evidence="1">MSK.7.16</strain>
    </source>
</reference>